<keyword evidence="2" id="KW-0547">Nucleotide-binding</keyword>
<evidence type="ECO:0000256" key="3">
    <source>
        <dbReference type="ARBA" id="ARBA00022840"/>
    </source>
</evidence>
<dbReference type="InterPro" id="IPR013221">
    <property type="entry name" value="Mur_ligase_cen"/>
</dbReference>
<evidence type="ECO:0000256" key="1">
    <source>
        <dbReference type="ARBA" id="ARBA00022598"/>
    </source>
</evidence>
<feature type="non-terminal residue" evidence="5">
    <location>
        <position position="110"/>
    </location>
</feature>
<sequence length="110" mass="12008">VKKSGATAALVKFPDPTIDLQQIKVEDPQSMIGEIAHEWRKQFDIPIIGITGSNGKTSTKELLFHVLSNKYDVHATEGNFNTSIGLPLTLFLLDKTNTISILEMGANQVG</sequence>
<dbReference type="GO" id="GO:0016881">
    <property type="term" value="F:acid-amino acid ligase activity"/>
    <property type="evidence" value="ECO:0007669"/>
    <property type="project" value="InterPro"/>
</dbReference>
<dbReference type="GO" id="GO:0005524">
    <property type="term" value="F:ATP binding"/>
    <property type="evidence" value="ECO:0007669"/>
    <property type="project" value="UniProtKB-KW"/>
</dbReference>
<dbReference type="SUPFAM" id="SSF53623">
    <property type="entry name" value="MurD-like peptide ligases, catalytic domain"/>
    <property type="match status" value="1"/>
</dbReference>
<dbReference type="InterPro" id="IPR036565">
    <property type="entry name" value="Mur-like_cat_sf"/>
</dbReference>
<dbReference type="AlphaFoldDB" id="A0A381V1T9"/>
<dbReference type="InterPro" id="IPR051046">
    <property type="entry name" value="MurCDEF_CellWall_CoF430Synth"/>
</dbReference>
<accession>A0A381V1T9</accession>
<organism evidence="5">
    <name type="scientific">marine metagenome</name>
    <dbReference type="NCBI Taxonomy" id="408172"/>
    <lineage>
        <taxon>unclassified sequences</taxon>
        <taxon>metagenomes</taxon>
        <taxon>ecological metagenomes</taxon>
    </lineage>
</organism>
<name>A0A381V1T9_9ZZZZ</name>
<dbReference type="PANTHER" id="PTHR43024:SF1">
    <property type="entry name" value="UDP-N-ACETYLMURAMOYL-TRIPEPTIDE--D-ALANYL-D-ALANINE LIGASE"/>
    <property type="match status" value="1"/>
</dbReference>
<dbReference type="Pfam" id="PF08245">
    <property type="entry name" value="Mur_ligase_M"/>
    <property type="match status" value="1"/>
</dbReference>
<dbReference type="PANTHER" id="PTHR43024">
    <property type="entry name" value="UDP-N-ACETYLMURAMOYL-TRIPEPTIDE--D-ALANYL-D-ALANINE LIGASE"/>
    <property type="match status" value="1"/>
</dbReference>
<evidence type="ECO:0000259" key="4">
    <source>
        <dbReference type="Pfam" id="PF08245"/>
    </source>
</evidence>
<feature type="domain" description="Mur ligase central" evidence="4">
    <location>
        <begin position="50"/>
        <end position="109"/>
    </location>
</feature>
<proteinExistence type="predicted"/>
<evidence type="ECO:0000313" key="5">
    <source>
        <dbReference type="EMBL" id="SVA33931.1"/>
    </source>
</evidence>
<dbReference type="EMBL" id="UINC01007545">
    <property type="protein sequence ID" value="SVA33931.1"/>
    <property type="molecule type" value="Genomic_DNA"/>
</dbReference>
<feature type="non-terminal residue" evidence="5">
    <location>
        <position position="1"/>
    </location>
</feature>
<keyword evidence="3" id="KW-0067">ATP-binding</keyword>
<keyword evidence="1" id="KW-0436">Ligase</keyword>
<dbReference type="Gene3D" id="3.40.1190.10">
    <property type="entry name" value="Mur-like, catalytic domain"/>
    <property type="match status" value="1"/>
</dbReference>
<gene>
    <name evidence="5" type="ORF">METZ01_LOCUS86785</name>
</gene>
<evidence type="ECO:0000256" key="2">
    <source>
        <dbReference type="ARBA" id="ARBA00022741"/>
    </source>
</evidence>
<reference evidence="5" key="1">
    <citation type="submission" date="2018-05" db="EMBL/GenBank/DDBJ databases">
        <authorList>
            <person name="Lanie J.A."/>
            <person name="Ng W.-L."/>
            <person name="Kazmierczak K.M."/>
            <person name="Andrzejewski T.M."/>
            <person name="Davidsen T.M."/>
            <person name="Wayne K.J."/>
            <person name="Tettelin H."/>
            <person name="Glass J.I."/>
            <person name="Rusch D."/>
            <person name="Podicherti R."/>
            <person name="Tsui H.-C.T."/>
            <person name="Winkler M.E."/>
        </authorList>
    </citation>
    <scope>NUCLEOTIDE SEQUENCE</scope>
</reference>
<protein>
    <recommendedName>
        <fullName evidence="4">Mur ligase central domain-containing protein</fullName>
    </recommendedName>
</protein>